<keyword evidence="2" id="KW-0934">Plastid</keyword>
<keyword evidence="2" id="KW-0150">Chloroplast</keyword>
<keyword evidence="1" id="KW-0812">Transmembrane</keyword>
<reference evidence="2" key="1">
    <citation type="journal article" date="2017" name="Genome Biol. Evol.">
        <title>Evolutionary Dynamics of Cryptophyte Plastid Genomes.</title>
        <authorList>
            <person name="Kim J.I."/>
            <person name="Moore C.E."/>
            <person name="Archibald J.M."/>
            <person name="Bhattacharya D."/>
            <person name="Yi G."/>
            <person name="Yoon H.S."/>
            <person name="Shin W."/>
        </authorList>
    </citation>
    <scope>NUCLEOTIDE SEQUENCE</scope>
</reference>
<dbReference type="AlphaFoldDB" id="A0A248SPJ3"/>
<accession>A0A248SPJ3</accession>
<evidence type="ECO:0000313" key="2">
    <source>
        <dbReference type="EMBL" id="ASV47539.1"/>
    </source>
</evidence>
<dbReference type="Pfam" id="PF12452">
    <property type="entry name" value="DUF3685"/>
    <property type="match status" value="1"/>
</dbReference>
<sequence>MIISSKNVISLQAIFTQVLLKVNTNLTNVTGEILLVDRLESPIKVYILRSILEEMQSLCINLSYYNSQKTKVTYKVDRFLQLVLIRVYKRLKRDILISPSYFHDQHSEIKWLLTNFELENGELLKLLINSFISVDIHEAEVYDRKKLKTEKLLISILENLVIKFSNIILYILILNAKFPPYILRGVSDPELYSLKLEKNNLYWNSYLSSTFFRPKYIYTSLYALKIIGYEGFCTKLVYLPKLRVHEEKQLTTLQFTVVLYFELVDFVFPRVTQVFSIVKAFFIRKLSVYP</sequence>
<protein>
    <submittedName>
        <fullName evidence="2">Ycf55</fullName>
    </submittedName>
</protein>
<evidence type="ECO:0000256" key="1">
    <source>
        <dbReference type="SAM" id="Phobius"/>
    </source>
</evidence>
<dbReference type="InterPro" id="IPR022552">
    <property type="entry name" value="UPF_Ycf55"/>
</dbReference>
<feature type="transmembrane region" description="Helical" evidence="1">
    <location>
        <begin position="152"/>
        <end position="173"/>
    </location>
</feature>
<keyword evidence="1" id="KW-1133">Transmembrane helix</keyword>
<proteinExistence type="predicted"/>
<name>A0A248SPJ3_9CRYP</name>
<geneLocation type="chloroplast" evidence="2"/>
<organism evidence="2">
    <name type="scientific">Chroomonas mesostigmatica CCMP1168</name>
    <dbReference type="NCBI Taxonomy" id="1195612"/>
    <lineage>
        <taxon>Eukaryota</taxon>
        <taxon>Cryptophyceae</taxon>
        <taxon>Pyrenomonadales</taxon>
        <taxon>Chroomonadaceae</taxon>
        <taxon>Chroomonas</taxon>
    </lineage>
</organism>
<gene>
    <name evidence="2" type="primary">ycf55</name>
    <name evidence="2" type="ORF">CMESOPL_023</name>
</gene>
<keyword evidence="1" id="KW-0472">Membrane</keyword>
<dbReference type="EMBL" id="KY860574">
    <property type="protein sequence ID" value="ASV47539.1"/>
    <property type="molecule type" value="Genomic_DNA"/>
</dbReference>